<dbReference type="AlphaFoldDB" id="A0A915HK59"/>
<sequence length="92" mass="10346">MVFTNFDDVFGGGNIPAAAVHPPFDSYQSGFREKINFKFITRSISSADEENGFTAFDAVHFGQKLINNASRTAALKFEEVTYAFWTRKPTKK</sequence>
<name>A0A915HK59_ROMCU</name>
<organism evidence="1 2">
    <name type="scientific">Romanomermis culicivorax</name>
    <name type="common">Nematode worm</name>
    <dbReference type="NCBI Taxonomy" id="13658"/>
    <lineage>
        <taxon>Eukaryota</taxon>
        <taxon>Metazoa</taxon>
        <taxon>Ecdysozoa</taxon>
        <taxon>Nematoda</taxon>
        <taxon>Enoplea</taxon>
        <taxon>Dorylaimia</taxon>
        <taxon>Mermithida</taxon>
        <taxon>Mermithoidea</taxon>
        <taxon>Mermithidae</taxon>
        <taxon>Romanomermis</taxon>
    </lineage>
</organism>
<dbReference type="Proteomes" id="UP000887565">
    <property type="component" value="Unplaced"/>
</dbReference>
<accession>A0A915HK59</accession>
<protein>
    <submittedName>
        <fullName evidence="2">Uncharacterized protein</fullName>
    </submittedName>
</protein>
<keyword evidence="1" id="KW-1185">Reference proteome</keyword>
<dbReference type="WBParaSite" id="nRc.2.0.1.t01956-RA">
    <property type="protein sequence ID" value="nRc.2.0.1.t01956-RA"/>
    <property type="gene ID" value="nRc.2.0.1.g01956"/>
</dbReference>
<reference evidence="2" key="1">
    <citation type="submission" date="2022-11" db="UniProtKB">
        <authorList>
            <consortium name="WormBaseParasite"/>
        </authorList>
    </citation>
    <scope>IDENTIFICATION</scope>
</reference>
<evidence type="ECO:0000313" key="2">
    <source>
        <dbReference type="WBParaSite" id="nRc.2.0.1.t01956-RA"/>
    </source>
</evidence>
<evidence type="ECO:0000313" key="1">
    <source>
        <dbReference type="Proteomes" id="UP000887565"/>
    </source>
</evidence>
<proteinExistence type="predicted"/>